<sequence>MPIQLKLAIAAGMVALSFWAGWTWRGDRAEVAVATGEAATGKQALQVEQAARATEHKQAEVLADIGAKHEEDRQAAQAVPDAVVADLRNGVLQLRNDLATCHTDRLSEAAAGSAQRDATAELRADIAGAIVRAGRDADDQLRACQAVVAADRAEVKL</sequence>
<name>A0AAU9IBL0_9XANT</name>
<accession>A0AAU9IBL0</accession>
<dbReference type="Proteomes" id="UP000835242">
    <property type="component" value="Chromosome"/>
</dbReference>
<protein>
    <recommendedName>
        <fullName evidence="3">Lysozyme</fullName>
    </recommendedName>
</protein>
<dbReference type="AlphaFoldDB" id="A0AAU9IBL0"/>
<dbReference type="EMBL" id="HG992337">
    <property type="protein sequence ID" value="CAE6837076.1"/>
    <property type="molecule type" value="Genomic_DNA"/>
</dbReference>
<reference evidence="1 2" key="1">
    <citation type="submission" date="2021-02" db="EMBL/GenBank/DDBJ databases">
        <authorList>
            <person name="Pothier F. J."/>
        </authorList>
    </citation>
    <scope>NUCLEOTIDE SEQUENCE [LARGE SCALE GENOMIC DNA]</scope>
    <source>
        <strain evidence="1 2">1314c</strain>
    </source>
</reference>
<dbReference type="RefSeq" id="WP_228600126.1">
    <property type="nucleotide sequence ID" value="NZ_HG992337.1"/>
</dbReference>
<dbReference type="EMBL" id="HG992337">
    <property type="protein sequence ID" value="CAE6837101.1"/>
    <property type="molecule type" value="Genomic_DNA"/>
</dbReference>
<proteinExistence type="predicted"/>
<gene>
    <name evidence="1" type="ORF">XA1314C_37290</name>
</gene>
<organism evidence="1 2">
    <name type="scientific">Xanthomonas arboricola</name>
    <dbReference type="NCBI Taxonomy" id="56448"/>
    <lineage>
        <taxon>Bacteria</taxon>
        <taxon>Pseudomonadati</taxon>
        <taxon>Pseudomonadota</taxon>
        <taxon>Gammaproteobacteria</taxon>
        <taxon>Lysobacterales</taxon>
        <taxon>Lysobacteraceae</taxon>
        <taxon>Xanthomonas</taxon>
    </lineage>
</organism>
<evidence type="ECO:0000313" key="1">
    <source>
        <dbReference type="EMBL" id="CAE6837076.1"/>
    </source>
</evidence>
<evidence type="ECO:0000313" key="2">
    <source>
        <dbReference type="Proteomes" id="UP000835242"/>
    </source>
</evidence>
<evidence type="ECO:0008006" key="3">
    <source>
        <dbReference type="Google" id="ProtNLM"/>
    </source>
</evidence>